<feature type="transmembrane region" description="Helical" evidence="1">
    <location>
        <begin position="372"/>
        <end position="394"/>
    </location>
</feature>
<dbReference type="Proteomes" id="UP000070467">
    <property type="component" value="Unassembled WGS sequence"/>
</dbReference>
<gene>
    <name evidence="2" type="ORF">HMPREF1871_00199</name>
</gene>
<feature type="transmembrane region" description="Helical" evidence="1">
    <location>
        <begin position="21"/>
        <end position="44"/>
    </location>
</feature>
<accession>A0ABR5TN45</accession>
<dbReference type="InterPro" id="IPR010288">
    <property type="entry name" value="EcsB_ABC"/>
</dbReference>
<dbReference type="RefSeq" id="WP_066128780.1">
    <property type="nucleotide sequence ID" value="NZ_KQ959858.1"/>
</dbReference>
<keyword evidence="1" id="KW-0812">Transmembrane</keyword>
<keyword evidence="1" id="KW-0472">Membrane</keyword>
<organism evidence="2 3">
    <name type="scientific">Gemelliphila asaccharolytica</name>
    <dbReference type="NCBI Taxonomy" id="502393"/>
    <lineage>
        <taxon>Bacteria</taxon>
        <taxon>Bacillati</taxon>
        <taxon>Bacillota</taxon>
        <taxon>Bacilli</taxon>
        <taxon>Bacillales</taxon>
        <taxon>Gemellaceae</taxon>
        <taxon>Gemelliphila</taxon>
    </lineage>
</organism>
<protein>
    <submittedName>
        <fullName evidence="2">Bacterial ABC transporter protein EcsB</fullName>
    </submittedName>
</protein>
<name>A0ABR5TN45_9BACL</name>
<proteinExistence type="predicted"/>
<comment type="caution">
    <text evidence="2">The sequence shown here is derived from an EMBL/GenBank/DDBJ whole genome shotgun (WGS) entry which is preliminary data.</text>
</comment>
<sequence length="398" mass="47587">MNEIKKILNLRIKKEKEKRLAYTKYILNSHLLMFLLILVGAIIFNYSNWLKNSTKLELYSVIFIIQILLIYILTTIKVKTYIKDADSVFLLPQEENYKSIIKSIILNTISKKFFLIIIFIFVSYPIIHVLGIEYKIIFYFLSMLISTIFLTFYKFYKVFYDHLNNKDNIIIFLIYLFILINLLFIDIFIPFFILSILLFLIFNRKLEKYINWENAAKYDNNRIEKYLKFINMFVDVPIKTVKVARRKYFDILLKKLDSKNFNSNNAYKFYYLRSFLRQQNTVFLLARLLVVMLFVGATFKNIYVSSVIIVFFSYLSIIQLIPMYRKFNNILWCHILPIEEHLKLKSFILIIKRIVMIFSAILSIVLVIVDFSVVNCVVIFIVYIVNIGLIKYLLKKSL</sequence>
<dbReference type="PIRSF" id="PIRSF037259">
    <property type="entry name" value="EcsB_ABC"/>
    <property type="match status" value="1"/>
</dbReference>
<feature type="transmembrane region" description="Helical" evidence="1">
    <location>
        <begin position="168"/>
        <end position="201"/>
    </location>
</feature>
<feature type="transmembrane region" description="Helical" evidence="1">
    <location>
        <begin position="136"/>
        <end position="156"/>
    </location>
</feature>
<keyword evidence="1" id="KW-1133">Transmembrane helix</keyword>
<feature type="transmembrane region" description="Helical" evidence="1">
    <location>
        <begin position="113"/>
        <end position="130"/>
    </location>
</feature>
<feature type="transmembrane region" description="Helical" evidence="1">
    <location>
        <begin position="282"/>
        <end position="299"/>
    </location>
</feature>
<feature type="transmembrane region" description="Helical" evidence="1">
    <location>
        <begin position="56"/>
        <end position="74"/>
    </location>
</feature>
<evidence type="ECO:0000313" key="3">
    <source>
        <dbReference type="Proteomes" id="UP000070467"/>
    </source>
</evidence>
<dbReference type="EMBL" id="LSDB01000005">
    <property type="protein sequence ID" value="KXB58807.1"/>
    <property type="molecule type" value="Genomic_DNA"/>
</dbReference>
<evidence type="ECO:0000313" key="2">
    <source>
        <dbReference type="EMBL" id="KXB58807.1"/>
    </source>
</evidence>
<dbReference type="Pfam" id="PF05975">
    <property type="entry name" value="EcsB"/>
    <property type="match status" value="1"/>
</dbReference>
<reference evidence="2 3" key="1">
    <citation type="submission" date="2016-01" db="EMBL/GenBank/DDBJ databases">
        <authorList>
            <person name="Mitreva M."/>
            <person name="Pepin K.H."/>
            <person name="Mihindukulasuriya K.A."/>
            <person name="Fulton R."/>
            <person name="Fronick C."/>
            <person name="O'Laughlin M."/>
            <person name="Miner T."/>
            <person name="Herter B."/>
            <person name="Rosa B.A."/>
            <person name="Cordes M."/>
            <person name="Tomlinson C."/>
            <person name="Wollam A."/>
            <person name="Palsikar V.B."/>
            <person name="Mardis E.R."/>
            <person name="Wilson R.K."/>
        </authorList>
    </citation>
    <scope>NUCLEOTIDE SEQUENCE [LARGE SCALE GENOMIC DNA]</scope>
    <source>
        <strain evidence="2 3">KA00071</strain>
    </source>
</reference>
<evidence type="ECO:0000256" key="1">
    <source>
        <dbReference type="SAM" id="Phobius"/>
    </source>
</evidence>
<feature type="transmembrane region" description="Helical" evidence="1">
    <location>
        <begin position="346"/>
        <end position="366"/>
    </location>
</feature>
<feature type="transmembrane region" description="Helical" evidence="1">
    <location>
        <begin position="305"/>
        <end position="325"/>
    </location>
</feature>
<keyword evidence="3" id="KW-1185">Reference proteome</keyword>